<accession>A0A077Z2X7</accession>
<evidence type="ECO:0000313" key="3">
    <source>
        <dbReference type="Proteomes" id="UP000030665"/>
    </source>
</evidence>
<reference evidence="2" key="2">
    <citation type="submission" date="2014-03" db="EMBL/GenBank/DDBJ databases">
        <title>The whipworm genome and dual-species transcriptomics of an intimate host-pathogen interaction.</title>
        <authorList>
            <person name="Foth B.J."/>
            <person name="Tsai I.J."/>
            <person name="Reid A.J."/>
            <person name="Bancroft A.J."/>
            <person name="Nichol S."/>
            <person name="Tracey A."/>
            <person name="Holroyd N."/>
            <person name="Cotton J.A."/>
            <person name="Stanley E.J."/>
            <person name="Zarowiecki M."/>
            <person name="Liu J.Z."/>
            <person name="Huckvale T."/>
            <person name="Cooper P.J."/>
            <person name="Grencis R.K."/>
            <person name="Berriman M."/>
        </authorList>
    </citation>
    <scope>NUCLEOTIDE SEQUENCE [LARGE SCALE GENOMIC DNA]</scope>
</reference>
<evidence type="ECO:0000313" key="2">
    <source>
        <dbReference type="EMBL" id="CDW54386.1"/>
    </source>
</evidence>
<reference evidence="2" key="1">
    <citation type="submission" date="2014-01" db="EMBL/GenBank/DDBJ databases">
        <authorList>
            <person name="Aslett M."/>
        </authorList>
    </citation>
    <scope>NUCLEOTIDE SEQUENCE</scope>
</reference>
<proteinExistence type="predicted"/>
<protein>
    <submittedName>
        <fullName evidence="2">Uncharacterized protein</fullName>
    </submittedName>
</protein>
<dbReference type="AlphaFoldDB" id="A0A077Z2X7"/>
<organism evidence="2 3">
    <name type="scientific">Trichuris trichiura</name>
    <name type="common">Whipworm</name>
    <name type="synonym">Trichocephalus trichiurus</name>
    <dbReference type="NCBI Taxonomy" id="36087"/>
    <lineage>
        <taxon>Eukaryota</taxon>
        <taxon>Metazoa</taxon>
        <taxon>Ecdysozoa</taxon>
        <taxon>Nematoda</taxon>
        <taxon>Enoplea</taxon>
        <taxon>Dorylaimia</taxon>
        <taxon>Trichinellida</taxon>
        <taxon>Trichuridae</taxon>
        <taxon>Trichuris</taxon>
    </lineage>
</organism>
<evidence type="ECO:0000256" key="1">
    <source>
        <dbReference type="SAM" id="MobiDB-lite"/>
    </source>
</evidence>
<gene>
    <name evidence="2" type="ORF">TTRE_0000265601</name>
</gene>
<keyword evidence="3" id="KW-1185">Reference proteome</keyword>
<dbReference type="Proteomes" id="UP000030665">
    <property type="component" value="Unassembled WGS sequence"/>
</dbReference>
<name>A0A077Z2X7_TRITR</name>
<feature type="region of interest" description="Disordered" evidence="1">
    <location>
        <begin position="26"/>
        <end position="49"/>
    </location>
</feature>
<sequence>MMMACRTGGGIRDAFEWQREKWNEENSFGESIEHDGLSPTPRWRTMQTDVTNGPLTVGRIVMNLPFIPLLSTICKRSSTTKMPYMSQRAAA</sequence>
<dbReference type="EMBL" id="HG805893">
    <property type="protein sequence ID" value="CDW54386.1"/>
    <property type="molecule type" value="Genomic_DNA"/>
</dbReference>